<organism evidence="1 2">
    <name type="scientific">Rhamnella rubrinervis</name>
    <dbReference type="NCBI Taxonomy" id="2594499"/>
    <lineage>
        <taxon>Eukaryota</taxon>
        <taxon>Viridiplantae</taxon>
        <taxon>Streptophyta</taxon>
        <taxon>Embryophyta</taxon>
        <taxon>Tracheophyta</taxon>
        <taxon>Spermatophyta</taxon>
        <taxon>Magnoliopsida</taxon>
        <taxon>eudicotyledons</taxon>
        <taxon>Gunneridae</taxon>
        <taxon>Pentapetalae</taxon>
        <taxon>rosids</taxon>
        <taxon>fabids</taxon>
        <taxon>Rosales</taxon>
        <taxon>Rhamnaceae</taxon>
        <taxon>rhamnoid group</taxon>
        <taxon>Rhamneae</taxon>
        <taxon>Rhamnella</taxon>
    </lineage>
</organism>
<reference evidence="1" key="1">
    <citation type="submission" date="2020-03" db="EMBL/GenBank/DDBJ databases">
        <title>A high-quality chromosome-level genome assembly of a woody plant with both climbing and erect habits, Rhamnella rubrinervis.</title>
        <authorList>
            <person name="Lu Z."/>
            <person name="Yang Y."/>
            <person name="Zhu X."/>
            <person name="Sun Y."/>
        </authorList>
    </citation>
    <scope>NUCLEOTIDE SEQUENCE</scope>
    <source>
        <strain evidence="1">BYM</strain>
        <tissue evidence="1">Leaf</tissue>
    </source>
</reference>
<dbReference type="AlphaFoldDB" id="A0A8K0HI49"/>
<dbReference type="Proteomes" id="UP000796880">
    <property type="component" value="Unassembled WGS sequence"/>
</dbReference>
<protein>
    <submittedName>
        <fullName evidence="1">Uncharacterized protein</fullName>
    </submittedName>
</protein>
<gene>
    <name evidence="1" type="ORF">FNV43_RR08258</name>
</gene>
<sequence length="185" mass="21127">MSRRFFKKVRFISKFPWLAGGDESRQLFTPPLVWMELPLMVYSYTRYTRTSASTRFEVPVKSIQNHSELYQSIADGKGFAPFWYRKREAPTGSIGTGTPMVPLASPPLRFPVQGQLELGQVLELRVPFSRVASTPPHIRMCNLRMFAMEILDPTKGDGMWLLLGFQFMMILKLMTGSHAGFQTRG</sequence>
<comment type="caution">
    <text evidence="1">The sequence shown here is derived from an EMBL/GenBank/DDBJ whole genome shotgun (WGS) entry which is preliminary data.</text>
</comment>
<name>A0A8K0HI49_9ROSA</name>
<proteinExistence type="predicted"/>
<dbReference type="EMBL" id="VOIH02000003">
    <property type="protein sequence ID" value="KAF3452160.1"/>
    <property type="molecule type" value="Genomic_DNA"/>
</dbReference>
<evidence type="ECO:0000313" key="2">
    <source>
        <dbReference type="Proteomes" id="UP000796880"/>
    </source>
</evidence>
<accession>A0A8K0HI49</accession>
<keyword evidence="2" id="KW-1185">Reference proteome</keyword>
<evidence type="ECO:0000313" key="1">
    <source>
        <dbReference type="EMBL" id="KAF3452160.1"/>
    </source>
</evidence>